<dbReference type="GO" id="GO:0006874">
    <property type="term" value="P:intracellular calcium ion homeostasis"/>
    <property type="evidence" value="ECO:0007669"/>
    <property type="project" value="TreeGrafter"/>
</dbReference>
<feature type="domain" description="P-type ATPase A" evidence="8">
    <location>
        <begin position="239"/>
        <end position="339"/>
    </location>
</feature>
<protein>
    <submittedName>
        <fullName evidence="10">LOW QUALITY PROTEIN: probable cation-transporting ATPase 13A3</fullName>
    </submittedName>
</protein>
<dbReference type="InParanoid" id="A0A3Q0FUY3"/>
<dbReference type="RefSeq" id="XP_025049528.1">
    <property type="nucleotide sequence ID" value="XM_025193743.1"/>
</dbReference>
<dbReference type="AlphaFoldDB" id="A0A3Q0FUY3"/>
<evidence type="ECO:0000256" key="3">
    <source>
        <dbReference type="ARBA" id="ARBA00022741"/>
    </source>
</evidence>
<comment type="subcellular location">
    <subcellularLocation>
        <location evidence="1">Membrane</location>
        <topology evidence="1">Multi-pass membrane protein</topology>
    </subcellularLocation>
</comment>
<sequence>MQPVLGWLPAACNGTPHAMMQPPLGWAVAGCNGPPLPGAWRWGKHVTHRKETWRDELGTTTTEMRKMRCVPPPISTGGLGYCLLDDSDQVRFFIHHWAQYLWDLADQAFHRLMALDAIVPCSALHGAHSAGLPLPTQAYRRHFYGDNLIDVKVPSLLKLLLKEVRRDPGVRGPSWDPSVLNPFYVFQAFSMMLWVLDDYYYYAAAILFMTVLSASFALHVMRKQYILLHDMVAAHNMVRVTVSRGHHGMEEILSTELVPGDVVLVPLGGLTVPCNAALLSGTAIVNVSMLTGESIPVTKTALPDLRQVGAGKGAACDPHYEPRGHRRHTLFCGTCVLQTRYYSGQPVRALMLCTAVAGAGMAYSVAHSVQQGEEAGRIVLESLDILTIVVPLALPATLTASITWAQRRLHICAIHATSPQRLHTAGGLNLFCFDKTPRSSTVPPLATH</sequence>
<dbReference type="InterPro" id="IPR006544">
    <property type="entry name" value="P-type_TPase_V"/>
</dbReference>
<evidence type="ECO:0000256" key="7">
    <source>
        <dbReference type="SAM" id="Phobius"/>
    </source>
</evidence>
<feature type="transmembrane region" description="Helical" evidence="7">
    <location>
        <begin position="385"/>
        <end position="405"/>
    </location>
</feature>
<dbReference type="GO" id="GO:0005524">
    <property type="term" value="F:ATP binding"/>
    <property type="evidence" value="ECO:0007669"/>
    <property type="project" value="UniProtKB-KW"/>
</dbReference>
<organism evidence="9 10">
    <name type="scientific">Alligator sinensis</name>
    <name type="common">Chinese alligator</name>
    <dbReference type="NCBI Taxonomy" id="38654"/>
    <lineage>
        <taxon>Eukaryota</taxon>
        <taxon>Metazoa</taxon>
        <taxon>Chordata</taxon>
        <taxon>Craniata</taxon>
        <taxon>Vertebrata</taxon>
        <taxon>Euteleostomi</taxon>
        <taxon>Archelosauria</taxon>
        <taxon>Archosauria</taxon>
        <taxon>Crocodylia</taxon>
        <taxon>Alligatoridae</taxon>
        <taxon>Alligatorinae</taxon>
        <taxon>Alligator</taxon>
    </lineage>
</organism>
<dbReference type="GO" id="GO:0140358">
    <property type="term" value="F:P-type transmembrane transporter activity"/>
    <property type="evidence" value="ECO:0007669"/>
    <property type="project" value="InterPro"/>
</dbReference>
<dbReference type="SUPFAM" id="SSF81665">
    <property type="entry name" value="Calcium ATPase, transmembrane domain M"/>
    <property type="match status" value="1"/>
</dbReference>
<dbReference type="InterPro" id="IPR059000">
    <property type="entry name" value="ATPase_P-type_domA"/>
</dbReference>
<dbReference type="SUPFAM" id="SSF81653">
    <property type="entry name" value="Calcium ATPase, transduction domain A"/>
    <property type="match status" value="1"/>
</dbReference>
<dbReference type="GO" id="GO:0015203">
    <property type="term" value="F:polyamine transmembrane transporter activity"/>
    <property type="evidence" value="ECO:0007669"/>
    <property type="project" value="TreeGrafter"/>
</dbReference>
<evidence type="ECO:0000313" key="10">
    <source>
        <dbReference type="RefSeq" id="XP_025049528.1"/>
    </source>
</evidence>
<gene>
    <name evidence="10" type="primary">LOC106721817</name>
</gene>
<dbReference type="Proteomes" id="UP000189705">
    <property type="component" value="Unplaced"/>
</dbReference>
<keyword evidence="4" id="KW-0067">ATP-binding</keyword>
<evidence type="ECO:0000259" key="8">
    <source>
        <dbReference type="Pfam" id="PF00122"/>
    </source>
</evidence>
<evidence type="ECO:0000256" key="6">
    <source>
        <dbReference type="ARBA" id="ARBA00022967"/>
    </source>
</evidence>
<evidence type="ECO:0000256" key="1">
    <source>
        <dbReference type="ARBA" id="ARBA00004141"/>
    </source>
</evidence>
<keyword evidence="7" id="KW-1133">Transmembrane helix</keyword>
<name>A0A3Q0FUY3_ALLSI</name>
<dbReference type="STRING" id="38654.A0A3Q0FUY3"/>
<feature type="transmembrane region" description="Helical" evidence="7">
    <location>
        <begin position="347"/>
        <end position="365"/>
    </location>
</feature>
<dbReference type="GeneID" id="106721817"/>
<keyword evidence="6" id="KW-1278">Translocase</keyword>
<evidence type="ECO:0000256" key="2">
    <source>
        <dbReference type="ARBA" id="ARBA00022723"/>
    </source>
</evidence>
<keyword evidence="7" id="KW-0472">Membrane</keyword>
<keyword evidence="3" id="KW-0547">Nucleotide-binding</keyword>
<dbReference type="PANTHER" id="PTHR45630:SF12">
    <property type="entry name" value="POLYAMINE-TRANSPORTING ATPASE 13A3"/>
    <property type="match status" value="1"/>
</dbReference>
<keyword evidence="7" id="KW-0812">Transmembrane</keyword>
<dbReference type="InterPro" id="IPR023298">
    <property type="entry name" value="ATPase_P-typ_TM_dom_sf"/>
</dbReference>
<keyword evidence="9" id="KW-1185">Reference proteome</keyword>
<evidence type="ECO:0000256" key="4">
    <source>
        <dbReference type="ARBA" id="ARBA00022840"/>
    </source>
</evidence>
<feature type="transmembrane region" description="Helical" evidence="7">
    <location>
        <begin position="199"/>
        <end position="221"/>
    </location>
</feature>
<reference evidence="10" key="1">
    <citation type="submission" date="2025-08" db="UniProtKB">
        <authorList>
            <consortium name="RefSeq"/>
        </authorList>
    </citation>
    <scope>IDENTIFICATION</scope>
</reference>
<evidence type="ECO:0000256" key="5">
    <source>
        <dbReference type="ARBA" id="ARBA00022842"/>
    </source>
</evidence>
<dbReference type="KEGG" id="asn:106721817"/>
<dbReference type="GO" id="GO:0031902">
    <property type="term" value="C:late endosome membrane"/>
    <property type="evidence" value="ECO:0007669"/>
    <property type="project" value="TreeGrafter"/>
</dbReference>
<dbReference type="GO" id="GO:0046872">
    <property type="term" value="F:metal ion binding"/>
    <property type="evidence" value="ECO:0007669"/>
    <property type="project" value="UniProtKB-KW"/>
</dbReference>
<dbReference type="PANTHER" id="PTHR45630">
    <property type="entry name" value="CATION-TRANSPORTING ATPASE-RELATED"/>
    <property type="match status" value="1"/>
</dbReference>
<dbReference type="GO" id="GO:0019829">
    <property type="term" value="F:ATPase-coupled monoatomic cation transmembrane transporter activity"/>
    <property type="evidence" value="ECO:0007669"/>
    <property type="project" value="TreeGrafter"/>
</dbReference>
<dbReference type="Pfam" id="PF00122">
    <property type="entry name" value="E1-E2_ATPase"/>
    <property type="match status" value="1"/>
</dbReference>
<evidence type="ECO:0000313" key="9">
    <source>
        <dbReference type="Proteomes" id="UP000189705"/>
    </source>
</evidence>
<dbReference type="Gene3D" id="2.70.150.10">
    <property type="entry name" value="Calcium-transporting ATPase, cytoplasmic transduction domain A"/>
    <property type="match status" value="1"/>
</dbReference>
<dbReference type="InterPro" id="IPR008250">
    <property type="entry name" value="ATPase_P-typ_transduc_dom_A_sf"/>
</dbReference>
<accession>A0A3Q0FUY3</accession>
<keyword evidence="2" id="KW-0479">Metal-binding</keyword>
<keyword evidence="5" id="KW-0460">Magnesium</keyword>
<proteinExistence type="predicted"/>